<proteinExistence type="predicted"/>
<dbReference type="GO" id="GO:0003677">
    <property type="term" value="F:DNA binding"/>
    <property type="evidence" value="ECO:0007669"/>
    <property type="project" value="InterPro"/>
</dbReference>
<dbReference type="EMBL" id="CP000283">
    <property type="protein sequence ID" value="ABE39512.1"/>
    <property type="molecule type" value="Genomic_DNA"/>
</dbReference>
<dbReference type="InterPro" id="IPR010982">
    <property type="entry name" value="Lambda_DNA-bd_dom_sf"/>
</dbReference>
<dbReference type="AlphaFoldDB" id="Q138H7"/>
<dbReference type="Pfam" id="PF21716">
    <property type="entry name" value="dnstrm_HI1420"/>
    <property type="match status" value="1"/>
</dbReference>
<dbReference type="InterPro" id="IPR014057">
    <property type="entry name" value="HI1420"/>
</dbReference>
<dbReference type="Proteomes" id="UP000001818">
    <property type="component" value="Chromosome"/>
</dbReference>
<dbReference type="PANTHER" id="PTHR40275">
    <property type="entry name" value="SSL7038 PROTEIN"/>
    <property type="match status" value="1"/>
</dbReference>
<gene>
    <name evidence="2" type="ordered locus">RPD_2280</name>
</gene>
<feature type="compositionally biased region" description="Low complexity" evidence="1">
    <location>
        <begin position="188"/>
        <end position="200"/>
    </location>
</feature>
<protein>
    <submittedName>
        <fullName evidence="2">Transcriptional regulator-like</fullName>
    </submittedName>
</protein>
<dbReference type="SUPFAM" id="SSF47413">
    <property type="entry name" value="lambda repressor-like DNA-binding domains"/>
    <property type="match status" value="1"/>
</dbReference>
<accession>Q138H7</accession>
<reference evidence="2 3" key="1">
    <citation type="submission" date="2006-03" db="EMBL/GenBank/DDBJ databases">
        <title>Complete sequence of Rhodopseudomonas palustris BisB5.</title>
        <authorList>
            <consortium name="US DOE Joint Genome Institute"/>
            <person name="Copeland A."/>
            <person name="Lucas S."/>
            <person name="Lapidus A."/>
            <person name="Barry K."/>
            <person name="Detter J.C."/>
            <person name="Glavina del Rio T."/>
            <person name="Hammon N."/>
            <person name="Israni S."/>
            <person name="Dalin E."/>
            <person name="Tice H."/>
            <person name="Pitluck S."/>
            <person name="Chain P."/>
            <person name="Malfatti S."/>
            <person name="Shin M."/>
            <person name="Vergez L."/>
            <person name="Schmutz J."/>
            <person name="Larimer F."/>
            <person name="Land M."/>
            <person name="Hauser L."/>
            <person name="Pelletier D.A."/>
            <person name="Kyrpides N."/>
            <person name="Lykidis A."/>
            <person name="Oda Y."/>
            <person name="Harwood C.S."/>
            <person name="Richardson P."/>
        </authorList>
    </citation>
    <scope>NUCLEOTIDE SEQUENCE [LARGE SCALE GENOMIC DNA]</scope>
    <source>
        <strain evidence="2 3">BisB5</strain>
    </source>
</reference>
<evidence type="ECO:0000256" key="1">
    <source>
        <dbReference type="SAM" id="MobiDB-lite"/>
    </source>
</evidence>
<dbReference type="eggNOG" id="COG2189">
    <property type="taxonomic scope" value="Bacteria"/>
</dbReference>
<sequence>MNTIFIGGSRHVSRLPPEVKKRLDNVVASGHRVIVGDANGADKAVQKHFLDKHYDKVTVFCSGSAPRNNLGPWVIHQVDAPKSAKGFQFYAAKDREMAREADFGLMIWDGKSPGTVLNVLRLALAGKIAVLFNIPDKDVVNIKSVDAWRNFIAHCSDELRKDVKERATPDEWRLVETSSQPTFLSSMEEAPTAEAEGAPPAEAPEDIAAEADPTSLPEGPSLDDVVKALNDALARADTSAIKETLGQFARDRGMSQVARETGLARESLYRSLDSKGNPEFTTILKVLSSVGLRLEVKPDEGKTET</sequence>
<dbReference type="HOGENOM" id="CLU_911779_0_0_5"/>
<name>Q138H7_RHOPS</name>
<dbReference type="eggNOG" id="COG3636">
    <property type="taxonomic scope" value="Bacteria"/>
</dbReference>
<dbReference type="NCBIfam" id="TIGR02684">
    <property type="entry name" value="dnstrm_HI1420"/>
    <property type="match status" value="1"/>
</dbReference>
<dbReference type="BioCyc" id="RPAL316057:RPD_RS11445-MONOMER"/>
<feature type="region of interest" description="Disordered" evidence="1">
    <location>
        <begin position="171"/>
        <end position="201"/>
    </location>
</feature>
<organism evidence="2 3">
    <name type="scientific">Rhodopseudomonas palustris (strain BisB5)</name>
    <dbReference type="NCBI Taxonomy" id="316057"/>
    <lineage>
        <taxon>Bacteria</taxon>
        <taxon>Pseudomonadati</taxon>
        <taxon>Pseudomonadota</taxon>
        <taxon>Alphaproteobacteria</taxon>
        <taxon>Hyphomicrobiales</taxon>
        <taxon>Nitrobacteraceae</taxon>
        <taxon>Rhodopseudomonas</taxon>
    </lineage>
</organism>
<feature type="compositionally biased region" description="Polar residues" evidence="1">
    <location>
        <begin position="176"/>
        <end position="185"/>
    </location>
</feature>
<dbReference type="KEGG" id="rpd:RPD_2280"/>
<dbReference type="STRING" id="316057.RPD_2280"/>
<evidence type="ECO:0000313" key="2">
    <source>
        <dbReference type="EMBL" id="ABE39512.1"/>
    </source>
</evidence>
<dbReference type="PANTHER" id="PTHR40275:SF1">
    <property type="entry name" value="SSL7038 PROTEIN"/>
    <property type="match status" value="1"/>
</dbReference>
<evidence type="ECO:0000313" key="3">
    <source>
        <dbReference type="Proteomes" id="UP000001818"/>
    </source>
</evidence>